<evidence type="ECO:0000313" key="2">
    <source>
        <dbReference type="EMBL" id="BBP44412.1"/>
    </source>
</evidence>
<dbReference type="Proteomes" id="UP000501466">
    <property type="component" value="Chromosome"/>
</dbReference>
<evidence type="ECO:0000313" key="3">
    <source>
        <dbReference type="Proteomes" id="UP000501466"/>
    </source>
</evidence>
<protein>
    <submittedName>
        <fullName evidence="2">Uncharacterized protein</fullName>
    </submittedName>
</protein>
<gene>
    <name evidence="2" type="ORF">THMIRHAT_21580</name>
</gene>
<proteinExistence type="predicted"/>
<feature type="region of interest" description="Disordered" evidence="1">
    <location>
        <begin position="1"/>
        <end position="20"/>
    </location>
</feature>
<sequence>MSFGMFSRIDRGAGLPASGESAMDESLVGLKKLSFNYNERGVKNHRQWGYFLYWTLRRLKPSPLSLAYFNIYGQKNNGAQA</sequence>
<dbReference type="EMBL" id="AP021888">
    <property type="protein sequence ID" value="BBP44412.1"/>
    <property type="molecule type" value="Genomic_DNA"/>
</dbReference>
<evidence type="ECO:0000256" key="1">
    <source>
        <dbReference type="SAM" id="MobiDB-lite"/>
    </source>
</evidence>
<organism evidence="2 3">
    <name type="scientific">Thiosulfativibrio zosterae</name>
    <dbReference type="NCBI Taxonomy" id="2675053"/>
    <lineage>
        <taxon>Bacteria</taxon>
        <taxon>Pseudomonadati</taxon>
        <taxon>Pseudomonadota</taxon>
        <taxon>Gammaproteobacteria</taxon>
        <taxon>Thiotrichales</taxon>
        <taxon>Piscirickettsiaceae</taxon>
        <taxon>Thiosulfativibrio</taxon>
    </lineage>
</organism>
<dbReference type="KEGG" id="tzo:THMIRHAT_21580"/>
<reference evidence="3" key="1">
    <citation type="submission" date="2019-11" db="EMBL/GenBank/DDBJ databases">
        <title>Isolation and characterization of two novel species in the genus Thiomicrorhabdus.</title>
        <authorList>
            <person name="Mochizuki J."/>
            <person name="Kojima H."/>
            <person name="Fukui M."/>
        </authorList>
    </citation>
    <scope>NUCLEOTIDE SEQUENCE [LARGE SCALE GENOMIC DNA]</scope>
    <source>
        <strain evidence="3">AkT22</strain>
    </source>
</reference>
<dbReference type="AlphaFoldDB" id="A0A6F8PQK6"/>
<name>A0A6F8PQK6_9GAMM</name>
<keyword evidence="3" id="KW-1185">Reference proteome</keyword>
<accession>A0A6F8PQK6</accession>